<proteinExistence type="predicted"/>
<keyword evidence="1" id="KW-0732">Signal</keyword>
<feature type="chain" id="PRO_5004510997" evidence="1">
    <location>
        <begin position="24"/>
        <end position="489"/>
    </location>
</feature>
<dbReference type="PATRIC" id="fig|1125699.3.peg.42"/>
<reference evidence="2 3" key="1">
    <citation type="submission" date="2013-04" db="EMBL/GenBank/DDBJ databases">
        <title>The Genome Sequence of Treponema maltophilum ATCC 51939.</title>
        <authorList>
            <consortium name="The Broad Institute Genomics Platform"/>
            <person name="Earl A."/>
            <person name="Ward D."/>
            <person name="Feldgarden M."/>
            <person name="Gevers D."/>
            <person name="Leonetti C."/>
            <person name="Blanton J.M."/>
            <person name="Dewhirst F.E."/>
            <person name="Izard J."/>
            <person name="Walker B."/>
            <person name="Young S."/>
            <person name="Zeng Q."/>
            <person name="Gargeya S."/>
            <person name="Fitzgerald M."/>
            <person name="Haas B."/>
            <person name="Abouelleil A."/>
            <person name="Allen A.W."/>
            <person name="Alvarado L."/>
            <person name="Arachchi H.M."/>
            <person name="Berlin A.M."/>
            <person name="Chapman S.B."/>
            <person name="Gainer-Dewar J."/>
            <person name="Goldberg J."/>
            <person name="Griggs A."/>
            <person name="Gujja S."/>
            <person name="Hansen M."/>
            <person name="Howarth C."/>
            <person name="Imamovic A."/>
            <person name="Ireland A."/>
            <person name="Larimer J."/>
            <person name="McCowan C."/>
            <person name="Murphy C."/>
            <person name="Pearson M."/>
            <person name="Poon T.W."/>
            <person name="Priest M."/>
            <person name="Roberts A."/>
            <person name="Saif S."/>
            <person name="Shea T."/>
            <person name="Sisk P."/>
            <person name="Sykes S."/>
            <person name="Wortman J."/>
            <person name="Nusbaum C."/>
            <person name="Birren B."/>
        </authorList>
    </citation>
    <scope>NUCLEOTIDE SEQUENCE [LARGE SCALE GENOMIC DNA]</scope>
    <source>
        <strain evidence="2 3">ATCC 51939</strain>
    </source>
</reference>
<organism evidence="2 3">
    <name type="scientific">Treponema maltophilum ATCC 51939</name>
    <dbReference type="NCBI Taxonomy" id="1125699"/>
    <lineage>
        <taxon>Bacteria</taxon>
        <taxon>Pseudomonadati</taxon>
        <taxon>Spirochaetota</taxon>
        <taxon>Spirochaetia</taxon>
        <taxon>Spirochaetales</taxon>
        <taxon>Treponemataceae</taxon>
        <taxon>Treponema</taxon>
    </lineage>
</organism>
<dbReference type="PROSITE" id="PS51257">
    <property type="entry name" value="PROKAR_LIPOPROTEIN"/>
    <property type="match status" value="1"/>
</dbReference>
<name>S3K4Y8_TREMA</name>
<dbReference type="HOGENOM" id="CLU_554259_0_0_12"/>
<protein>
    <submittedName>
        <fullName evidence="2">Uncharacterized protein</fullName>
    </submittedName>
</protein>
<comment type="caution">
    <text evidence="2">The sequence shown here is derived from an EMBL/GenBank/DDBJ whole genome shotgun (WGS) entry which is preliminary data.</text>
</comment>
<dbReference type="Proteomes" id="UP000014541">
    <property type="component" value="Unassembled WGS sequence"/>
</dbReference>
<feature type="signal peptide" evidence="1">
    <location>
        <begin position="1"/>
        <end position="23"/>
    </location>
</feature>
<keyword evidence="3" id="KW-1185">Reference proteome</keyword>
<dbReference type="eggNOG" id="ENOG5030QXQ">
    <property type="taxonomic scope" value="Bacteria"/>
</dbReference>
<evidence type="ECO:0000313" key="3">
    <source>
        <dbReference type="Proteomes" id="UP000014541"/>
    </source>
</evidence>
<accession>S3K4Y8</accession>
<dbReference type="EMBL" id="ATFF01000002">
    <property type="protein sequence ID" value="EPF32056.1"/>
    <property type="molecule type" value="Genomic_DNA"/>
</dbReference>
<sequence length="489" mass="53501">MKIKPIYCVLAACVFVAVGCASMQVSGKNPVDRAVSAAALLIDGKTSDSYIKVYKNEMDKAELFIADMIKRAQVDQLVYADIADSIPGWIVLYSRVELLQKQYPNGLAGKREIVRFEPVDYTQLQKDAGEKAAEALYAKALGIYKTARSPASALDALPFLKRAKKYGTQPNEKVNELGALLCYDAAESFAQSKNPDTLLKASEYYAQADSWQSGYKGSAEKSALLKQKAAGLYAEEGDAKVKLANYTAFRQAKKAYAQAEKIIPGSVTKELADVSAKLTLKLVIVYGGTNSSYPGEARVRKALQTAVASSTMGPDSLDVRFVRDSGTLGLLLSGLDGADIVLLPSNDFGKVKEIYGAVKTSKTAVSKNVNGITYTGTVIEQSQKVTVYFQDDSVLYDMRKGKRNIIEVFREEAHKTSKTFTSRIYQGDDMAKPAGFDAGALYVPGQYDLFFPNFRQKNDDYVPITENLGTLNEAGKKLCWLISNIQYQP</sequence>
<evidence type="ECO:0000313" key="2">
    <source>
        <dbReference type="EMBL" id="EPF32056.1"/>
    </source>
</evidence>
<evidence type="ECO:0000256" key="1">
    <source>
        <dbReference type="SAM" id="SignalP"/>
    </source>
</evidence>
<dbReference type="AlphaFoldDB" id="S3K4Y8"/>
<gene>
    <name evidence="2" type="ORF">HMPREF9194_00044</name>
</gene>